<keyword evidence="2" id="KW-1185">Reference proteome</keyword>
<reference evidence="1" key="2">
    <citation type="submission" date="2023-04" db="EMBL/GenBank/DDBJ databases">
        <authorList>
            <person name="Bruccoleri R.E."/>
            <person name="Oakeley E.J."/>
            <person name="Faust A.-M."/>
            <person name="Dessus-Babus S."/>
            <person name="Altorfer M."/>
            <person name="Burckhardt D."/>
            <person name="Oertli M."/>
            <person name="Naumann U."/>
            <person name="Petersen F."/>
            <person name="Wong J."/>
        </authorList>
    </citation>
    <scope>NUCLEOTIDE SEQUENCE</scope>
    <source>
        <strain evidence="1">GSM-AAB239-AS_SAM_17_03QT</strain>
        <tissue evidence="1">Leaf</tissue>
    </source>
</reference>
<proteinExistence type="predicted"/>
<sequence>MTEPYCTTDSGHENRNIGHEGVALGTQDVSDFKNGHSLLMICTSRQVTSRHWHSLRKKKGKRH</sequence>
<evidence type="ECO:0000313" key="1">
    <source>
        <dbReference type="EMBL" id="KAJ6826642.1"/>
    </source>
</evidence>
<organism evidence="1 2">
    <name type="scientific">Iris pallida</name>
    <name type="common">Sweet iris</name>
    <dbReference type="NCBI Taxonomy" id="29817"/>
    <lineage>
        <taxon>Eukaryota</taxon>
        <taxon>Viridiplantae</taxon>
        <taxon>Streptophyta</taxon>
        <taxon>Embryophyta</taxon>
        <taxon>Tracheophyta</taxon>
        <taxon>Spermatophyta</taxon>
        <taxon>Magnoliopsida</taxon>
        <taxon>Liliopsida</taxon>
        <taxon>Asparagales</taxon>
        <taxon>Iridaceae</taxon>
        <taxon>Iridoideae</taxon>
        <taxon>Irideae</taxon>
        <taxon>Iris</taxon>
    </lineage>
</organism>
<accession>A0AAX6GDI9</accession>
<name>A0AAX6GDI9_IRIPA</name>
<dbReference type="Proteomes" id="UP001140949">
    <property type="component" value="Unassembled WGS sequence"/>
</dbReference>
<reference evidence="1" key="1">
    <citation type="journal article" date="2023" name="GigaByte">
        <title>Genome assembly of the bearded iris, Iris pallida Lam.</title>
        <authorList>
            <person name="Bruccoleri R.E."/>
            <person name="Oakeley E.J."/>
            <person name="Faust A.M.E."/>
            <person name="Altorfer M."/>
            <person name="Dessus-Babus S."/>
            <person name="Burckhardt D."/>
            <person name="Oertli M."/>
            <person name="Naumann U."/>
            <person name="Petersen F."/>
            <person name="Wong J."/>
        </authorList>
    </citation>
    <scope>NUCLEOTIDE SEQUENCE</scope>
    <source>
        <strain evidence="1">GSM-AAB239-AS_SAM_17_03QT</strain>
    </source>
</reference>
<evidence type="ECO:0000313" key="2">
    <source>
        <dbReference type="Proteomes" id="UP001140949"/>
    </source>
</evidence>
<protein>
    <submittedName>
        <fullName evidence="1">Uncharacterized protein</fullName>
    </submittedName>
</protein>
<dbReference type="AlphaFoldDB" id="A0AAX6GDI9"/>
<gene>
    <name evidence="1" type="ORF">M6B38_371115</name>
</gene>
<dbReference type="EMBL" id="JANAVB010020797">
    <property type="protein sequence ID" value="KAJ6826642.1"/>
    <property type="molecule type" value="Genomic_DNA"/>
</dbReference>
<comment type="caution">
    <text evidence="1">The sequence shown here is derived from an EMBL/GenBank/DDBJ whole genome shotgun (WGS) entry which is preliminary data.</text>
</comment>